<accession>A0A370GSS9</accession>
<keyword evidence="5" id="KW-1133">Transmembrane helix</keyword>
<dbReference type="Pfam" id="PF01553">
    <property type="entry name" value="Acyltransferase"/>
    <property type="match status" value="1"/>
</dbReference>
<dbReference type="Pfam" id="PF00501">
    <property type="entry name" value="AMP-binding"/>
    <property type="match status" value="1"/>
</dbReference>
<dbReference type="GO" id="GO:0071766">
    <property type="term" value="P:Actinobacterium-type cell wall biogenesis"/>
    <property type="evidence" value="ECO:0007669"/>
    <property type="project" value="UniProtKB-ARBA"/>
</dbReference>
<dbReference type="SMART" id="SM00563">
    <property type="entry name" value="PlsC"/>
    <property type="match status" value="1"/>
</dbReference>
<reference evidence="7 8" key="1">
    <citation type="submission" date="2018-07" db="EMBL/GenBank/DDBJ databases">
        <title>Genomic Encyclopedia of Type Strains, Phase IV (KMG-IV): sequencing the most valuable type-strain genomes for metagenomic binning, comparative biology and taxonomic classification.</title>
        <authorList>
            <person name="Goeker M."/>
        </authorList>
    </citation>
    <scope>NUCLEOTIDE SEQUENCE [LARGE SCALE GENOMIC DNA]</scope>
    <source>
        <strain evidence="7 8">DSM 16500</strain>
    </source>
</reference>
<dbReference type="InterPro" id="IPR000873">
    <property type="entry name" value="AMP-dep_synth/lig_dom"/>
</dbReference>
<evidence type="ECO:0000256" key="2">
    <source>
        <dbReference type="ARBA" id="ARBA00022450"/>
    </source>
</evidence>
<dbReference type="GO" id="GO:0070566">
    <property type="term" value="F:adenylyltransferase activity"/>
    <property type="evidence" value="ECO:0007669"/>
    <property type="project" value="TreeGrafter"/>
</dbReference>
<comment type="similarity">
    <text evidence="1">Belongs to the ATP-dependent AMP-binding enzyme family.</text>
</comment>
<dbReference type="InterPro" id="IPR042099">
    <property type="entry name" value="ANL_N_sf"/>
</dbReference>
<sequence length="939" mass="104691">MTKNPPRDIEKELIDITDRLLKEAGETQQREIRLDASLQRLGIDSLGRAELFRRIEKKFDVTVPDRILAEAETLSDIASFIYEAHPGSKKIEKLSIVTSHGEPSHVDPSRAATLTEALLLYAEQSPDKAHIYFQNEDGNEEVITYQQLLTASLQVAKGLIERGLQQGETVAIMLPTHPGFFYTFFGTLLAGGIPVPIYPPFRMYMLEAYAKTESRILSNAEVRILVTFEQAEKLSRLLQGFVPSLKTVTTVHELMQPEKLQNAMKAKSDHIAFIQYTSGSTADPKGVVLTHYNLLSNIRAYGKGINVTPDSVAVSWLPLYHDMGLIGMWLGSLYHGIPLILMTPFSFLNRPERWLWAIHHHRGTHSGAPNFAYELCLRKIEPAMIEGLDLSSWRMAANGAEKVYPRTLKDFATKFAPYGLNSKILLPVYGLAESSVALTIPPLDREFRVDRVDRRKFEEQSRAVPSDEKNALEFASCGLPLEGHEVRIVDDQDNVLGERCVGNLQFRGPSSMQGYYNNPTATKAVFHDGWIDSGDLAYQADGEIFITGRRKDLIIKAGRNLYPVEIEELVGHIPGVRQGCVTAFSVMDENQSTEQLIVVAETREKNKAKRQEIEDKIREAMATMQDIVPDKVILVPPHAVPKTSSGKLQRAACKKKYLAGQLGKTGLPPWLQVSKLGTEWLGRKSMAVFKTLAKAIYTAYVGFLLVTTLFPLYLFAFFASRQSFARACRIWAKVIQKAVFCPMTTSGLANLEKAKPAVFAANHASYIDAVALIAFLPPDTRFVGKKELFSTPVIRTFMHKLGYLGVDRMDLPKGLEDTRHIEATLKQGHSILIFPEGTFGYASGLRPFRLGAFKIAAETNVPVCPIALKGTRSILRADEKLMQPGHITMTVCEPIQPSGAEWQDITQLRSAVRAEIEKYCGEPSLHMIAAQTVAPKPQR</sequence>
<keyword evidence="7" id="KW-0012">Acyltransferase</keyword>
<dbReference type="Proteomes" id="UP000254720">
    <property type="component" value="Unassembled WGS sequence"/>
</dbReference>
<dbReference type="EMBL" id="QQAX01000005">
    <property type="protein sequence ID" value="RDI46499.1"/>
    <property type="molecule type" value="Genomic_DNA"/>
</dbReference>
<dbReference type="InterPro" id="IPR040097">
    <property type="entry name" value="FAAL/FAAC"/>
</dbReference>
<dbReference type="Gene3D" id="3.30.300.30">
    <property type="match status" value="1"/>
</dbReference>
<protein>
    <submittedName>
        <fullName evidence="7">1-acyl-sn-glycerol-3-phosphate acyltransferase</fullName>
    </submittedName>
</protein>
<dbReference type="InterPro" id="IPR009081">
    <property type="entry name" value="PP-bd_ACP"/>
</dbReference>
<evidence type="ECO:0000256" key="4">
    <source>
        <dbReference type="ARBA" id="ARBA00022598"/>
    </source>
</evidence>
<dbReference type="SMART" id="SM00823">
    <property type="entry name" value="PKS_PP"/>
    <property type="match status" value="1"/>
</dbReference>
<dbReference type="PANTHER" id="PTHR22754">
    <property type="entry name" value="DISCO-INTERACTING PROTEIN 2 DIP2 -RELATED"/>
    <property type="match status" value="1"/>
</dbReference>
<dbReference type="Gene3D" id="3.40.50.12780">
    <property type="entry name" value="N-terminal domain of ligase-like"/>
    <property type="match status" value="1"/>
</dbReference>
<dbReference type="Gene3D" id="1.10.1200.10">
    <property type="entry name" value="ACP-like"/>
    <property type="match status" value="1"/>
</dbReference>
<keyword evidence="2" id="KW-0596">Phosphopantetheine</keyword>
<dbReference type="PROSITE" id="PS50075">
    <property type="entry name" value="CARRIER"/>
    <property type="match status" value="1"/>
</dbReference>
<dbReference type="PANTHER" id="PTHR22754:SF32">
    <property type="entry name" value="DISCO-INTERACTING PROTEIN 2"/>
    <property type="match status" value="1"/>
</dbReference>
<feature type="transmembrane region" description="Helical" evidence="5">
    <location>
        <begin position="695"/>
        <end position="719"/>
    </location>
</feature>
<keyword evidence="3" id="KW-0597">Phosphoprotein</keyword>
<dbReference type="InterPro" id="IPR020806">
    <property type="entry name" value="PKS_PP-bd"/>
</dbReference>
<comment type="caution">
    <text evidence="7">The sequence shown here is derived from an EMBL/GenBank/DDBJ whole genome shotgun (WGS) entry which is preliminary data.</text>
</comment>
<dbReference type="FunFam" id="3.40.50.12780:FF:000013">
    <property type="entry name" value="Long-chain-fatty-acid--AMP ligase FadD32"/>
    <property type="match status" value="1"/>
</dbReference>
<dbReference type="GO" id="GO:0031177">
    <property type="term" value="F:phosphopantetheine binding"/>
    <property type="evidence" value="ECO:0007669"/>
    <property type="project" value="InterPro"/>
</dbReference>
<dbReference type="SUPFAM" id="SSF56801">
    <property type="entry name" value="Acetyl-CoA synthetase-like"/>
    <property type="match status" value="1"/>
</dbReference>
<evidence type="ECO:0000256" key="1">
    <source>
        <dbReference type="ARBA" id="ARBA00006432"/>
    </source>
</evidence>
<keyword evidence="8" id="KW-1185">Reference proteome</keyword>
<dbReference type="InterPro" id="IPR036736">
    <property type="entry name" value="ACP-like_sf"/>
</dbReference>
<feature type="domain" description="Carrier" evidence="6">
    <location>
        <begin position="7"/>
        <end position="85"/>
    </location>
</feature>
<dbReference type="InterPro" id="IPR045851">
    <property type="entry name" value="AMP-bd_C_sf"/>
</dbReference>
<dbReference type="CDD" id="cd05931">
    <property type="entry name" value="FAAL"/>
    <property type="match status" value="1"/>
</dbReference>
<dbReference type="GO" id="GO:0006633">
    <property type="term" value="P:fatty acid biosynthetic process"/>
    <property type="evidence" value="ECO:0007669"/>
    <property type="project" value="TreeGrafter"/>
</dbReference>
<keyword evidence="7" id="KW-0808">Transferase</keyword>
<dbReference type="CDD" id="cd07989">
    <property type="entry name" value="LPLAT_AGPAT-like"/>
    <property type="match status" value="1"/>
</dbReference>
<name>A0A370GSS9_9COXI</name>
<evidence type="ECO:0000313" key="7">
    <source>
        <dbReference type="EMBL" id="RDI46499.1"/>
    </source>
</evidence>
<dbReference type="OrthoDB" id="9757559at2"/>
<gene>
    <name evidence="7" type="ORF">C8D86_10523</name>
</gene>
<dbReference type="SUPFAM" id="SSF47336">
    <property type="entry name" value="ACP-like"/>
    <property type="match status" value="1"/>
</dbReference>
<dbReference type="Pfam" id="PF00550">
    <property type="entry name" value="PP-binding"/>
    <property type="match status" value="1"/>
</dbReference>
<organism evidence="7 8">
    <name type="scientific">Aquicella lusitana</name>
    <dbReference type="NCBI Taxonomy" id="254246"/>
    <lineage>
        <taxon>Bacteria</taxon>
        <taxon>Pseudomonadati</taxon>
        <taxon>Pseudomonadota</taxon>
        <taxon>Gammaproteobacteria</taxon>
        <taxon>Legionellales</taxon>
        <taxon>Coxiellaceae</taxon>
        <taxon>Aquicella</taxon>
    </lineage>
</organism>
<dbReference type="AlphaFoldDB" id="A0A370GSS9"/>
<dbReference type="GO" id="GO:0016746">
    <property type="term" value="F:acyltransferase activity"/>
    <property type="evidence" value="ECO:0007669"/>
    <property type="project" value="UniProtKB-KW"/>
</dbReference>
<dbReference type="RefSeq" id="WP_114833797.1">
    <property type="nucleotide sequence ID" value="NZ_LR699114.1"/>
</dbReference>
<dbReference type="GO" id="GO:0005886">
    <property type="term" value="C:plasma membrane"/>
    <property type="evidence" value="ECO:0007669"/>
    <property type="project" value="TreeGrafter"/>
</dbReference>
<proteinExistence type="inferred from homology"/>
<dbReference type="SUPFAM" id="SSF69593">
    <property type="entry name" value="Glycerol-3-phosphate (1)-acyltransferase"/>
    <property type="match status" value="1"/>
</dbReference>
<keyword evidence="4" id="KW-0436">Ligase</keyword>
<evidence type="ECO:0000313" key="8">
    <source>
        <dbReference type="Proteomes" id="UP000254720"/>
    </source>
</evidence>
<keyword evidence="5" id="KW-0472">Membrane</keyword>
<evidence type="ECO:0000259" key="6">
    <source>
        <dbReference type="PROSITE" id="PS50075"/>
    </source>
</evidence>
<dbReference type="InterPro" id="IPR002123">
    <property type="entry name" value="Plipid/glycerol_acylTrfase"/>
</dbReference>
<dbReference type="GO" id="GO:0016874">
    <property type="term" value="F:ligase activity"/>
    <property type="evidence" value="ECO:0007669"/>
    <property type="project" value="UniProtKB-KW"/>
</dbReference>
<evidence type="ECO:0000256" key="3">
    <source>
        <dbReference type="ARBA" id="ARBA00022553"/>
    </source>
</evidence>
<feature type="transmembrane region" description="Helical" evidence="5">
    <location>
        <begin position="179"/>
        <end position="198"/>
    </location>
</feature>
<evidence type="ECO:0000256" key="5">
    <source>
        <dbReference type="SAM" id="Phobius"/>
    </source>
</evidence>
<keyword evidence="5" id="KW-0812">Transmembrane</keyword>